<sequence>MAEILEKIRPMLMALGVGDSVTFHISRLKSVRTQASELGAIYCRQYKTKTDRAEQTITVTRVS</sequence>
<dbReference type="EMBL" id="CP072227">
    <property type="protein sequence ID" value="QUT46763.1"/>
    <property type="molecule type" value="Genomic_DNA"/>
</dbReference>
<organism evidence="1 2">
    <name type="scientific">Bacteroides eggerthii</name>
    <dbReference type="NCBI Taxonomy" id="28111"/>
    <lineage>
        <taxon>Bacteria</taxon>
        <taxon>Pseudomonadati</taxon>
        <taxon>Bacteroidota</taxon>
        <taxon>Bacteroidia</taxon>
        <taxon>Bacteroidales</taxon>
        <taxon>Bacteroidaceae</taxon>
        <taxon>Bacteroides</taxon>
    </lineage>
</organism>
<dbReference type="KEGG" id="beg:INE88_03598"/>
<protein>
    <submittedName>
        <fullName evidence="1">Uncharacterized protein</fullName>
    </submittedName>
</protein>
<proteinExistence type="predicted"/>
<dbReference type="GeneID" id="69480288"/>
<gene>
    <name evidence="1" type="ORF">INE88_03598</name>
</gene>
<dbReference type="AlphaFoldDB" id="A0A975Q7Y5"/>
<evidence type="ECO:0000313" key="1">
    <source>
        <dbReference type="EMBL" id="QUT46763.1"/>
    </source>
</evidence>
<dbReference type="RefSeq" id="WP_211454437.1">
    <property type="nucleotide sequence ID" value="NZ_CP072227.1"/>
</dbReference>
<name>A0A975Q7Y5_9BACE</name>
<accession>A0A975Q7Y5</accession>
<dbReference type="Proteomes" id="UP000679226">
    <property type="component" value="Chromosome"/>
</dbReference>
<evidence type="ECO:0000313" key="2">
    <source>
        <dbReference type="Proteomes" id="UP000679226"/>
    </source>
</evidence>
<reference evidence="1" key="1">
    <citation type="journal article" date="2021" name="PLoS Genet.">
        <title>Mobile Type VI secretion system loci of the gut Bacteroidales display extensive intra-ecosystem transfer, multi-species spread and geographical clustering.</title>
        <authorList>
            <person name="Garcia-Bayona L."/>
            <person name="Coyne M.J."/>
            <person name="Comstock L.E."/>
        </authorList>
    </citation>
    <scope>NUCLEOTIDE SEQUENCE</scope>
    <source>
        <strain evidence="1">CL11T00C20</strain>
    </source>
</reference>